<feature type="domain" description="Aminotransferase class I/classII large" evidence="6">
    <location>
        <begin position="35"/>
        <end position="388"/>
    </location>
</feature>
<protein>
    <recommendedName>
        <fullName evidence="2">cysteine-S-conjugate beta-lyase</fullName>
        <ecNumber evidence="2">4.4.1.13</ecNumber>
    </recommendedName>
</protein>
<organism evidence="7 8">
    <name type="scientific">Thiosulfativibrio zosterae</name>
    <dbReference type="NCBI Taxonomy" id="2675053"/>
    <lineage>
        <taxon>Bacteria</taxon>
        <taxon>Pseudomonadati</taxon>
        <taxon>Pseudomonadota</taxon>
        <taxon>Gammaproteobacteria</taxon>
        <taxon>Thiotrichales</taxon>
        <taxon>Piscirickettsiaceae</taxon>
        <taxon>Thiosulfativibrio</taxon>
    </lineage>
</organism>
<proteinExistence type="inferred from homology"/>
<dbReference type="NCBIfam" id="TIGR04350">
    <property type="entry name" value="C_S_lyase_PatB"/>
    <property type="match status" value="1"/>
</dbReference>
<accession>A0A6F8PQP1</accession>
<evidence type="ECO:0000313" key="7">
    <source>
        <dbReference type="EMBL" id="BBP44443.1"/>
    </source>
</evidence>
<evidence type="ECO:0000256" key="5">
    <source>
        <dbReference type="ARBA" id="ARBA00037974"/>
    </source>
</evidence>
<evidence type="ECO:0000256" key="2">
    <source>
        <dbReference type="ARBA" id="ARBA00012224"/>
    </source>
</evidence>
<dbReference type="Pfam" id="PF00155">
    <property type="entry name" value="Aminotran_1_2"/>
    <property type="match status" value="1"/>
</dbReference>
<dbReference type="PANTHER" id="PTHR43525">
    <property type="entry name" value="PROTEIN MALY"/>
    <property type="match status" value="1"/>
</dbReference>
<evidence type="ECO:0000259" key="6">
    <source>
        <dbReference type="Pfam" id="PF00155"/>
    </source>
</evidence>
<evidence type="ECO:0000256" key="1">
    <source>
        <dbReference type="ARBA" id="ARBA00001933"/>
    </source>
</evidence>
<evidence type="ECO:0000313" key="8">
    <source>
        <dbReference type="Proteomes" id="UP000501466"/>
    </source>
</evidence>
<evidence type="ECO:0000256" key="3">
    <source>
        <dbReference type="ARBA" id="ARBA00022898"/>
    </source>
</evidence>
<dbReference type="PANTHER" id="PTHR43525:SF1">
    <property type="entry name" value="PROTEIN MALY"/>
    <property type="match status" value="1"/>
</dbReference>
<keyword evidence="8" id="KW-1185">Reference proteome</keyword>
<comment type="cofactor">
    <cofactor evidence="1">
        <name>pyridoxal 5'-phosphate</name>
        <dbReference type="ChEBI" id="CHEBI:597326"/>
    </cofactor>
</comment>
<dbReference type="InterPro" id="IPR004839">
    <property type="entry name" value="Aminotransferase_I/II_large"/>
</dbReference>
<dbReference type="EMBL" id="AP021888">
    <property type="protein sequence ID" value="BBP44443.1"/>
    <property type="molecule type" value="Genomic_DNA"/>
</dbReference>
<dbReference type="Proteomes" id="UP000501466">
    <property type="component" value="Chromosome"/>
</dbReference>
<reference evidence="8" key="1">
    <citation type="submission" date="2019-11" db="EMBL/GenBank/DDBJ databases">
        <title>Isolation and characterization of two novel species in the genus Thiomicrorhabdus.</title>
        <authorList>
            <person name="Mochizuki J."/>
            <person name="Kojima H."/>
            <person name="Fukui M."/>
        </authorList>
    </citation>
    <scope>NUCLEOTIDE SEQUENCE [LARGE SCALE GENOMIC DNA]</scope>
    <source>
        <strain evidence="8">AkT22</strain>
    </source>
</reference>
<dbReference type="RefSeq" id="WP_173292157.1">
    <property type="nucleotide sequence ID" value="NZ_AP021888.1"/>
</dbReference>
<dbReference type="InterPro" id="IPR051798">
    <property type="entry name" value="Class-II_PLP-Dep_Aminotrans"/>
</dbReference>
<keyword evidence="7" id="KW-0032">Aminotransferase</keyword>
<dbReference type="GO" id="GO:0047804">
    <property type="term" value="F:cysteine-S-conjugate beta-lyase activity"/>
    <property type="evidence" value="ECO:0007669"/>
    <property type="project" value="UniProtKB-EC"/>
</dbReference>
<dbReference type="Gene3D" id="3.40.640.10">
    <property type="entry name" value="Type I PLP-dependent aspartate aminotransferase-like (Major domain)"/>
    <property type="match status" value="1"/>
</dbReference>
<dbReference type="InterPro" id="IPR015424">
    <property type="entry name" value="PyrdxlP-dep_Trfase"/>
</dbReference>
<comment type="similarity">
    <text evidence="5">Belongs to the class-II pyridoxal-phosphate-dependent aminotransferase family. MalY/PatB cystathionine beta-lyase subfamily.</text>
</comment>
<dbReference type="KEGG" id="tzo:THMIRHAT_21890"/>
<gene>
    <name evidence="7" type="ORF">THMIRHAT_21890</name>
</gene>
<dbReference type="InterPro" id="IPR015421">
    <property type="entry name" value="PyrdxlP-dep_Trfase_major"/>
</dbReference>
<dbReference type="EC" id="4.4.1.13" evidence="2"/>
<dbReference type="GO" id="GO:0030170">
    <property type="term" value="F:pyridoxal phosphate binding"/>
    <property type="evidence" value="ECO:0007669"/>
    <property type="project" value="InterPro"/>
</dbReference>
<dbReference type="SUPFAM" id="SSF53383">
    <property type="entry name" value="PLP-dependent transferases"/>
    <property type="match status" value="1"/>
</dbReference>
<dbReference type="CDD" id="cd00609">
    <property type="entry name" value="AAT_like"/>
    <property type="match status" value="1"/>
</dbReference>
<keyword evidence="4" id="KW-0456">Lyase</keyword>
<dbReference type="Gene3D" id="3.90.1150.10">
    <property type="entry name" value="Aspartate Aminotransferase, domain 1"/>
    <property type="match status" value="1"/>
</dbReference>
<dbReference type="GO" id="GO:0008483">
    <property type="term" value="F:transaminase activity"/>
    <property type="evidence" value="ECO:0007669"/>
    <property type="project" value="UniProtKB-KW"/>
</dbReference>
<sequence>MPSPAVIFDFDRVWDRSGTDAEKYDARQAVFGTTDVIPLWVADMDFATPDFIIEALKNRLEHPLLGYTLMSEALYQAVIDWQAQQDYHLEASQICWTHNVANGFHLAVQAFTQVGDAILVQPPIYPPFLKAPELNDRRCIESPLVLEKGQYHIDFAAFESQIQRHHIKLFLFSHPQNPSGRVWQPDELLKLGQICIKHQVIIVSDEIHSDLVYPPFKHVPLASLSPDIAQNTVTLSSPGKTFNLGGLQIGYAIIANPVLKKAFERVSQRLKIQDLNVMGAVALQAAYSDLGREYKKQLVTYLNNNIQTVLDFFAEQAPQVKVMRPQATYLIWIDFSALFNAQEDLQAWLIFKAKLGLGSGINFGEAGRGFMRMNIALPKSQLQQALSQLKSALHTL</sequence>
<dbReference type="InterPro" id="IPR027619">
    <property type="entry name" value="C-S_lyase_PatB-like"/>
</dbReference>
<evidence type="ECO:0000256" key="4">
    <source>
        <dbReference type="ARBA" id="ARBA00023239"/>
    </source>
</evidence>
<keyword evidence="7" id="KW-0808">Transferase</keyword>
<dbReference type="InterPro" id="IPR015422">
    <property type="entry name" value="PyrdxlP-dep_Trfase_small"/>
</dbReference>
<keyword evidence="3" id="KW-0663">Pyridoxal phosphate</keyword>
<name>A0A6F8PQP1_9GAMM</name>
<dbReference type="AlphaFoldDB" id="A0A6F8PQP1"/>